<dbReference type="GO" id="GO:0006508">
    <property type="term" value="P:proteolysis"/>
    <property type="evidence" value="ECO:0007669"/>
    <property type="project" value="InterPro"/>
</dbReference>
<dbReference type="PANTHER" id="PTHR12147">
    <property type="entry name" value="METALLOPEPTIDASE M28 FAMILY MEMBER"/>
    <property type="match status" value="1"/>
</dbReference>
<reference evidence="2 3" key="1">
    <citation type="journal article" date="2016" name="Int. J. Syst. Evol. Microbiol.">
        <title>Polaribacter haliotis sp. nov., isolated from the gut of abalone Haliotis discus hannai.</title>
        <authorList>
            <person name="Kim Y.O."/>
            <person name="Park I.S."/>
            <person name="Park S."/>
            <person name="Nam B.H."/>
            <person name="Park J.M."/>
            <person name="Kim D.G."/>
            <person name="Yoon J.H."/>
        </authorList>
    </citation>
    <scope>NUCLEOTIDE SEQUENCE [LARGE SCALE GENOMIC DNA]</scope>
    <source>
        <strain evidence="2 3">KCTC 52418</strain>
    </source>
</reference>
<dbReference type="PROSITE" id="PS51257">
    <property type="entry name" value="PROKAR_LIPOPROTEIN"/>
    <property type="match status" value="1"/>
</dbReference>
<feature type="domain" description="Peptidase M28" evidence="1">
    <location>
        <begin position="112"/>
        <end position="312"/>
    </location>
</feature>
<proteinExistence type="predicted"/>
<accession>A0A7L8AES7</accession>
<dbReference type="RefSeq" id="WP_088354447.1">
    <property type="nucleotide sequence ID" value="NZ_CP061813.1"/>
</dbReference>
<dbReference type="OrthoDB" id="9764939at2"/>
<name>A0A7L8AES7_9FLAO</name>
<evidence type="ECO:0000259" key="1">
    <source>
        <dbReference type="Pfam" id="PF04389"/>
    </source>
</evidence>
<dbReference type="EMBL" id="CP061813">
    <property type="protein sequence ID" value="QOD60500.1"/>
    <property type="molecule type" value="Genomic_DNA"/>
</dbReference>
<dbReference type="Pfam" id="PF04389">
    <property type="entry name" value="Peptidase_M28"/>
    <property type="match status" value="1"/>
</dbReference>
<gene>
    <name evidence="2" type="ORF">H9I45_14320</name>
</gene>
<dbReference type="PANTHER" id="PTHR12147:SF26">
    <property type="entry name" value="PEPTIDASE M28 DOMAIN-CONTAINING PROTEIN"/>
    <property type="match status" value="1"/>
</dbReference>
<organism evidence="2 3">
    <name type="scientific">Polaribacter haliotis</name>
    <dbReference type="NCBI Taxonomy" id="1888915"/>
    <lineage>
        <taxon>Bacteria</taxon>
        <taxon>Pseudomonadati</taxon>
        <taxon>Bacteroidota</taxon>
        <taxon>Flavobacteriia</taxon>
        <taxon>Flavobacteriales</taxon>
        <taxon>Flavobacteriaceae</taxon>
    </lineage>
</organism>
<dbReference type="KEGG" id="phal:H9I45_14320"/>
<dbReference type="Gene3D" id="3.40.630.10">
    <property type="entry name" value="Zn peptidases"/>
    <property type="match status" value="1"/>
</dbReference>
<evidence type="ECO:0000313" key="3">
    <source>
        <dbReference type="Proteomes" id="UP000516764"/>
    </source>
</evidence>
<dbReference type="AlphaFoldDB" id="A0A7L8AES7"/>
<dbReference type="InterPro" id="IPR045175">
    <property type="entry name" value="M28_fam"/>
</dbReference>
<dbReference type="InterPro" id="IPR007484">
    <property type="entry name" value="Peptidase_M28"/>
</dbReference>
<dbReference type="GO" id="GO:0008235">
    <property type="term" value="F:metalloexopeptidase activity"/>
    <property type="evidence" value="ECO:0007669"/>
    <property type="project" value="InterPro"/>
</dbReference>
<keyword evidence="3" id="KW-1185">Reference proteome</keyword>
<protein>
    <submittedName>
        <fullName evidence="2">M28 family peptidase</fullName>
    </submittedName>
</protein>
<sequence>MKKIIGCFLMLTVMFSCVISKKGKDGVRGKDGLSAKSEVFIDSNLVRKHLYTLASDDMEGRKSGTPGIEKAAVYIENEFKNLGLSTFGELEDYRQTFTFKNRRTGEDITSSNIIGVLEGKSKKDEYVIVSAHYDHLGMKKSGEGDLIFNGANDDASGVTGVLALAKYFKKVGNERTIVFAAFTAEEMGLIGSTHFGKGIDASKFVAGINLEMIGKTPSFGPNTAWLTGFERSDFGKIIQKNLVGTGYQLFPDPYKNFNLFFRSDNASLARLGVPSHTFSTTPIDVDKDYHKVSDEAETLNITVITQTIQAVAKGTESIINGKDTPTRVVIKK</sequence>
<dbReference type="Proteomes" id="UP000516764">
    <property type="component" value="Chromosome"/>
</dbReference>
<evidence type="ECO:0000313" key="2">
    <source>
        <dbReference type="EMBL" id="QOD60500.1"/>
    </source>
</evidence>
<dbReference type="SUPFAM" id="SSF53187">
    <property type="entry name" value="Zn-dependent exopeptidases"/>
    <property type="match status" value="1"/>
</dbReference>